<evidence type="ECO:0008006" key="4">
    <source>
        <dbReference type="Google" id="ProtNLM"/>
    </source>
</evidence>
<dbReference type="PANTHER" id="PTHR31460">
    <property type="match status" value="1"/>
</dbReference>
<dbReference type="InterPro" id="IPR053224">
    <property type="entry name" value="Sensory_adhesion_molecule"/>
</dbReference>
<evidence type="ECO:0000313" key="2">
    <source>
        <dbReference type="EMBL" id="OVA05227.1"/>
    </source>
</evidence>
<keyword evidence="1" id="KW-1133">Transmembrane helix</keyword>
<reference evidence="2 3" key="1">
    <citation type="journal article" date="2017" name="Mol. Plant">
        <title>The Genome of Medicinal Plant Macleaya cordata Provides New Insights into Benzylisoquinoline Alkaloids Metabolism.</title>
        <authorList>
            <person name="Liu X."/>
            <person name="Liu Y."/>
            <person name="Huang P."/>
            <person name="Ma Y."/>
            <person name="Qing Z."/>
            <person name="Tang Q."/>
            <person name="Cao H."/>
            <person name="Cheng P."/>
            <person name="Zheng Y."/>
            <person name="Yuan Z."/>
            <person name="Zhou Y."/>
            <person name="Liu J."/>
            <person name="Tang Z."/>
            <person name="Zhuo Y."/>
            <person name="Zhang Y."/>
            <person name="Yu L."/>
            <person name="Huang J."/>
            <person name="Yang P."/>
            <person name="Peng Q."/>
            <person name="Zhang J."/>
            <person name="Jiang W."/>
            <person name="Zhang Z."/>
            <person name="Lin K."/>
            <person name="Ro D.K."/>
            <person name="Chen X."/>
            <person name="Xiong X."/>
            <person name="Shang Y."/>
            <person name="Huang S."/>
            <person name="Zeng J."/>
        </authorList>
    </citation>
    <scope>NUCLEOTIDE SEQUENCE [LARGE SCALE GENOMIC DNA]</scope>
    <source>
        <strain evidence="3">cv. BLH2017</strain>
        <tissue evidence="2">Root</tissue>
    </source>
</reference>
<dbReference type="STRING" id="56857.A0A200Q4A6"/>
<organism evidence="2 3">
    <name type="scientific">Macleaya cordata</name>
    <name type="common">Five-seeded plume-poppy</name>
    <name type="synonym">Bocconia cordata</name>
    <dbReference type="NCBI Taxonomy" id="56857"/>
    <lineage>
        <taxon>Eukaryota</taxon>
        <taxon>Viridiplantae</taxon>
        <taxon>Streptophyta</taxon>
        <taxon>Embryophyta</taxon>
        <taxon>Tracheophyta</taxon>
        <taxon>Spermatophyta</taxon>
        <taxon>Magnoliopsida</taxon>
        <taxon>Ranunculales</taxon>
        <taxon>Papaveraceae</taxon>
        <taxon>Papaveroideae</taxon>
        <taxon>Macleaya</taxon>
    </lineage>
</organism>
<name>A0A200Q4A6_MACCD</name>
<dbReference type="EMBL" id="MVGT01003157">
    <property type="protein sequence ID" value="OVA05227.1"/>
    <property type="molecule type" value="Genomic_DNA"/>
</dbReference>
<evidence type="ECO:0000313" key="3">
    <source>
        <dbReference type="Proteomes" id="UP000195402"/>
    </source>
</evidence>
<dbReference type="InParanoid" id="A0A200Q4A6"/>
<dbReference type="FunCoup" id="A0A200Q4A6">
    <property type="interactions" value="48"/>
</dbReference>
<dbReference type="AlphaFoldDB" id="A0A200Q4A6"/>
<evidence type="ECO:0000256" key="1">
    <source>
        <dbReference type="SAM" id="Phobius"/>
    </source>
</evidence>
<dbReference type="GO" id="GO:0005783">
    <property type="term" value="C:endoplasmic reticulum"/>
    <property type="evidence" value="ECO:0007669"/>
    <property type="project" value="TreeGrafter"/>
</dbReference>
<sequence length="328" mass="36621">MGPTRASSWTHPPNTYLVSSLRHPTIHAVSDAGVVETLIHDTDLPANVSIAGITIDSVNRRLLAVIHSFNPLPPFDALAAYDLRTCKHLFLAPLTDTVNFDHPLANDVTVDFEGNAFVTNSVSNIIWKVNDKGEPSIFSRSSIFTSQHVEADKHYSFCGLNGIAYVGKGYLLVVQTNTGKMFKVDAIDGKARLVLLNKNLTAADGIAVRDDGVVVVVSHHTAWLLKSDDSWGEGVVYDEIALDFEKYATSVAIRNDNRRVYVLYGNVNELRMGNVEREEFGIEEIESAKETEEEKIWIYILIGFGFAYFMYWRFQMGQLVKNMNKKTA</sequence>
<dbReference type="PANTHER" id="PTHR31460:SF3">
    <property type="entry name" value="MESOCENTIN"/>
    <property type="match status" value="1"/>
</dbReference>
<keyword evidence="3" id="KW-1185">Reference proteome</keyword>
<dbReference type="OrthoDB" id="1885092at2759"/>
<dbReference type="OMA" id="GENEPFN"/>
<keyword evidence="1" id="KW-0812">Transmembrane</keyword>
<dbReference type="Gene3D" id="2.120.10.30">
    <property type="entry name" value="TolB, C-terminal domain"/>
    <property type="match status" value="1"/>
</dbReference>
<comment type="caution">
    <text evidence="2">The sequence shown here is derived from an EMBL/GenBank/DDBJ whole genome shotgun (WGS) entry which is preliminary data.</text>
</comment>
<feature type="transmembrane region" description="Helical" evidence="1">
    <location>
        <begin position="296"/>
        <end position="314"/>
    </location>
</feature>
<dbReference type="InterPro" id="IPR011042">
    <property type="entry name" value="6-blade_b-propeller_TolB-like"/>
</dbReference>
<keyword evidence="1" id="KW-0472">Membrane</keyword>
<dbReference type="Proteomes" id="UP000195402">
    <property type="component" value="Unassembled WGS sequence"/>
</dbReference>
<dbReference type="SUPFAM" id="SSF101898">
    <property type="entry name" value="NHL repeat"/>
    <property type="match status" value="1"/>
</dbReference>
<accession>A0A200Q4A6</accession>
<protein>
    <recommendedName>
        <fullName evidence="4">Six-bladed beta-propeller</fullName>
    </recommendedName>
</protein>
<proteinExistence type="predicted"/>
<gene>
    <name evidence="2" type="ORF">BVC80_8949g35</name>
</gene>